<gene>
    <name evidence="1" type="ORF">CUNI_LOCUS15773</name>
</gene>
<comment type="caution">
    <text evidence="1">The sequence shown here is derived from an EMBL/GenBank/DDBJ whole genome shotgun (WGS) entry which is preliminary data.</text>
</comment>
<dbReference type="AlphaFoldDB" id="A0A8S3ZR65"/>
<accession>A0A8S3ZR65</accession>
<protein>
    <submittedName>
        <fullName evidence="1">Uncharacterized protein</fullName>
    </submittedName>
</protein>
<keyword evidence="2" id="KW-1185">Reference proteome</keyword>
<dbReference type="Proteomes" id="UP000678393">
    <property type="component" value="Unassembled WGS sequence"/>
</dbReference>
<organism evidence="1 2">
    <name type="scientific">Candidula unifasciata</name>
    <dbReference type="NCBI Taxonomy" id="100452"/>
    <lineage>
        <taxon>Eukaryota</taxon>
        <taxon>Metazoa</taxon>
        <taxon>Spiralia</taxon>
        <taxon>Lophotrochozoa</taxon>
        <taxon>Mollusca</taxon>
        <taxon>Gastropoda</taxon>
        <taxon>Heterobranchia</taxon>
        <taxon>Euthyneura</taxon>
        <taxon>Panpulmonata</taxon>
        <taxon>Eupulmonata</taxon>
        <taxon>Stylommatophora</taxon>
        <taxon>Helicina</taxon>
        <taxon>Helicoidea</taxon>
        <taxon>Geomitridae</taxon>
        <taxon>Candidula</taxon>
    </lineage>
</organism>
<dbReference type="EMBL" id="CAJHNH020003891">
    <property type="protein sequence ID" value="CAG5130215.1"/>
    <property type="molecule type" value="Genomic_DNA"/>
</dbReference>
<name>A0A8S3ZR65_9EUPU</name>
<reference evidence="1" key="1">
    <citation type="submission" date="2021-04" db="EMBL/GenBank/DDBJ databases">
        <authorList>
            <consortium name="Molecular Ecology Group"/>
        </authorList>
    </citation>
    <scope>NUCLEOTIDE SEQUENCE</scope>
</reference>
<evidence type="ECO:0000313" key="1">
    <source>
        <dbReference type="EMBL" id="CAG5130215.1"/>
    </source>
</evidence>
<evidence type="ECO:0000313" key="2">
    <source>
        <dbReference type="Proteomes" id="UP000678393"/>
    </source>
</evidence>
<sequence>MCNCVFHRPSHPYCFEVISLKSNLWPLTSSSHIYLLFFFNETNPENIITTMKSTINVSHIYIIIVDDTASQAQSVALISDEIITILKWIVYTVVCQLVNGFGIVTNIINIACFIKQGFKDTTNICLM</sequence>
<feature type="non-terminal residue" evidence="1">
    <location>
        <position position="127"/>
    </location>
</feature>
<proteinExistence type="predicted"/>